<accession>A0ABQ4PG41</accession>
<evidence type="ECO:0008006" key="3">
    <source>
        <dbReference type="Google" id="ProtNLM"/>
    </source>
</evidence>
<reference evidence="1 2" key="1">
    <citation type="submission" date="2021-05" db="EMBL/GenBank/DDBJ databases">
        <title>Molecular characterization for Shewanella algae harboring chromosomal blaOXA-55-like strains isolated from clinical and environment sample.</title>
        <authorList>
            <person name="Ohama Y."/>
            <person name="Aoki K."/>
            <person name="Harada S."/>
            <person name="Moriya K."/>
            <person name="Ishii Y."/>
            <person name="Tateda K."/>
        </authorList>
    </citation>
    <scope>NUCLEOTIDE SEQUENCE [LARGE SCALE GENOMIC DNA]</scope>
    <source>
        <strain evidence="1 2">LMG 23746</strain>
    </source>
</reference>
<proteinExistence type="predicted"/>
<protein>
    <recommendedName>
        <fullName evidence="3">DUF2946 domain-containing protein</fullName>
    </recommendedName>
</protein>
<sequence length="136" mass="14933">MRNVFRRHTLVIFTLFAMLGQVMLSNGFSMVPNAHAHDSSMMMQMSNSDACHPSEAERQAHCCDAEQNVLPAAQHCCEGNGYCKGDCTHCLVISMTGTLFSVTSWPDFRGSESILATQMPHFHSISLGSEIKPPIA</sequence>
<name>A0ABQ4PG41_9GAMM</name>
<organism evidence="1 2">
    <name type="scientific">Shewanella algidipiscicola</name>
    <dbReference type="NCBI Taxonomy" id="614070"/>
    <lineage>
        <taxon>Bacteria</taxon>
        <taxon>Pseudomonadati</taxon>
        <taxon>Pseudomonadota</taxon>
        <taxon>Gammaproteobacteria</taxon>
        <taxon>Alteromonadales</taxon>
        <taxon>Shewanellaceae</taxon>
        <taxon>Shewanella</taxon>
    </lineage>
</organism>
<dbReference type="RefSeq" id="WP_110457623.1">
    <property type="nucleotide sequence ID" value="NZ_BPFB01000016.1"/>
</dbReference>
<dbReference type="EMBL" id="BPFB01000016">
    <property type="protein sequence ID" value="GIU46352.1"/>
    <property type="molecule type" value="Genomic_DNA"/>
</dbReference>
<gene>
    <name evidence="1" type="ORF">TUM4630_16600</name>
</gene>
<dbReference type="Proteomes" id="UP000761574">
    <property type="component" value="Unassembled WGS sequence"/>
</dbReference>
<evidence type="ECO:0000313" key="1">
    <source>
        <dbReference type="EMBL" id="GIU46352.1"/>
    </source>
</evidence>
<comment type="caution">
    <text evidence="1">The sequence shown here is derived from an EMBL/GenBank/DDBJ whole genome shotgun (WGS) entry which is preliminary data.</text>
</comment>
<evidence type="ECO:0000313" key="2">
    <source>
        <dbReference type="Proteomes" id="UP000761574"/>
    </source>
</evidence>
<keyword evidence="2" id="KW-1185">Reference proteome</keyword>